<reference evidence="1" key="1">
    <citation type="submission" date="2018-04" db="EMBL/GenBank/DDBJ databases">
        <title>WGS assembly of Panicum hallii.</title>
        <authorList>
            <person name="Lovell J."/>
            <person name="Jenkins J."/>
            <person name="Lowry D."/>
            <person name="Mamidi S."/>
            <person name="Sreedasyam A."/>
            <person name="Weng X."/>
            <person name="Barry K."/>
            <person name="Bonette J."/>
            <person name="Campitelli B."/>
            <person name="Daum C."/>
            <person name="Gordon S."/>
            <person name="Gould B."/>
            <person name="Lipzen A."/>
            <person name="Macqueen A."/>
            <person name="Palacio-Mejia J."/>
            <person name="Plott C."/>
            <person name="Shakirov E."/>
            <person name="Shu S."/>
            <person name="Yoshinaga Y."/>
            <person name="Zane M."/>
            <person name="Rokhsar D."/>
            <person name="Grimwood J."/>
            <person name="Schmutz J."/>
            <person name="Juenger T."/>
        </authorList>
    </citation>
    <scope>NUCLEOTIDE SEQUENCE [LARGE SCALE GENOMIC DNA]</scope>
    <source>
        <strain evidence="1">FIL2</strain>
    </source>
</reference>
<dbReference type="AlphaFoldDB" id="A0A2T8KWX9"/>
<sequence length="122" mass="13048">MRFQFSLPFPKHLISPSASRLSLVWISPVPRMHLSFSCHECLAGASQPSAPPLVASVSHQTCWCAVACSSLQFDGGITRFDGTNAQLELDSAAWPVDSTANKLDLASPVLDSMADELNSTAT</sequence>
<name>A0A2T8KWX9_9POAL</name>
<evidence type="ECO:0000313" key="1">
    <source>
        <dbReference type="EMBL" id="PVH66642.1"/>
    </source>
</evidence>
<dbReference type="Gramene" id="PVH66642">
    <property type="protein sequence ID" value="PVH66642"/>
    <property type="gene ID" value="PAHAL_1G304000"/>
</dbReference>
<organism evidence="1">
    <name type="scientific">Panicum hallii</name>
    <dbReference type="NCBI Taxonomy" id="206008"/>
    <lineage>
        <taxon>Eukaryota</taxon>
        <taxon>Viridiplantae</taxon>
        <taxon>Streptophyta</taxon>
        <taxon>Embryophyta</taxon>
        <taxon>Tracheophyta</taxon>
        <taxon>Spermatophyta</taxon>
        <taxon>Magnoliopsida</taxon>
        <taxon>Liliopsida</taxon>
        <taxon>Poales</taxon>
        <taxon>Poaceae</taxon>
        <taxon>PACMAD clade</taxon>
        <taxon>Panicoideae</taxon>
        <taxon>Panicodae</taxon>
        <taxon>Paniceae</taxon>
        <taxon>Panicinae</taxon>
        <taxon>Panicum</taxon>
        <taxon>Panicum sect. Panicum</taxon>
    </lineage>
</organism>
<accession>A0A2T8KWX9</accession>
<dbReference type="EMBL" id="CM008046">
    <property type="protein sequence ID" value="PVH66642.1"/>
    <property type="molecule type" value="Genomic_DNA"/>
</dbReference>
<proteinExistence type="predicted"/>
<gene>
    <name evidence="1" type="ORF">PAHAL_1G304000</name>
</gene>
<dbReference type="Proteomes" id="UP000243499">
    <property type="component" value="Chromosome 1"/>
</dbReference>
<protein>
    <submittedName>
        <fullName evidence="1">Uncharacterized protein</fullName>
    </submittedName>
</protein>